<evidence type="ECO:0000256" key="2">
    <source>
        <dbReference type="ARBA" id="ARBA00022705"/>
    </source>
</evidence>
<dbReference type="RefSeq" id="WP_000184784.1">
    <property type="nucleotide sequence ID" value="NZ_CP010811.1"/>
</dbReference>
<dbReference type="CDD" id="cd04496">
    <property type="entry name" value="SSB_OBF"/>
    <property type="match status" value="1"/>
</dbReference>
<dbReference type="PIRSF" id="PIRSF003135">
    <property type="entry name" value="Primosomal_n"/>
    <property type="match status" value="1"/>
</dbReference>
<evidence type="ECO:0000256" key="1">
    <source>
        <dbReference type="ARBA" id="ARBA00022515"/>
    </source>
</evidence>
<dbReference type="InterPro" id="IPR023646">
    <property type="entry name" value="Prisomal_replication_PriB"/>
</dbReference>
<evidence type="ECO:0000256" key="4">
    <source>
        <dbReference type="HAMAP-Rule" id="MF_00720"/>
    </source>
</evidence>
<keyword evidence="1 4" id="KW-0639">Primosome</keyword>
<proteinExistence type="inferred from homology"/>
<dbReference type="AlphaFoldDB" id="A0A085T5M6"/>
<dbReference type="Proteomes" id="UP000266701">
    <property type="component" value="Unassembled WGS sequence"/>
</dbReference>
<dbReference type="SUPFAM" id="SSF50249">
    <property type="entry name" value="Nucleic acid-binding proteins"/>
    <property type="match status" value="1"/>
</dbReference>
<dbReference type="GO" id="GO:1990077">
    <property type="term" value="C:primosome complex"/>
    <property type="evidence" value="ECO:0007669"/>
    <property type="project" value="UniProtKB-UniRule"/>
</dbReference>
<comment type="similarity">
    <text evidence="4">Belongs to the PriB family.</text>
</comment>
<dbReference type="HAMAP" id="MF_00720">
    <property type="entry name" value="PriB"/>
    <property type="match status" value="1"/>
</dbReference>
<evidence type="ECO:0000256" key="3">
    <source>
        <dbReference type="ARBA" id="ARBA00023125"/>
    </source>
</evidence>
<dbReference type="NCBIfam" id="TIGR04418">
    <property type="entry name" value="PriB_gamma"/>
    <property type="match status" value="1"/>
</dbReference>
<keyword evidence="2 4" id="KW-0235">DNA replication</keyword>
<comment type="caution">
    <text evidence="5">The sequence shown here is derived from an EMBL/GenBank/DDBJ whole genome shotgun (WGS) entry which is preliminary data.</text>
</comment>
<protein>
    <recommendedName>
        <fullName evidence="4">Replication restart protein PriB</fullName>
    </recommendedName>
</protein>
<accession>A0A085T5M6</accession>
<dbReference type="InterPro" id="IPR000424">
    <property type="entry name" value="Primosome_PriB/ssb"/>
</dbReference>
<dbReference type="InterPro" id="IPR012340">
    <property type="entry name" value="NA-bd_OB-fold"/>
</dbReference>
<organism evidence="5 6">
    <name type="scientific">Vibrio cholerae</name>
    <dbReference type="NCBI Taxonomy" id="666"/>
    <lineage>
        <taxon>Bacteria</taxon>
        <taxon>Pseudomonadati</taxon>
        <taxon>Pseudomonadota</taxon>
        <taxon>Gammaproteobacteria</taxon>
        <taxon>Vibrionales</taxon>
        <taxon>Vibrionaceae</taxon>
        <taxon>Vibrio</taxon>
    </lineage>
</organism>
<comment type="subunit">
    <text evidence="4">Homodimer. Interacts with PriA and DnaT. Component of the replication restart primosome. Primosome assembly occurs via a 'hand-off' mechanism. PriA binds to replication forks, subsequently PriB then DnaT bind; DnaT then displaces ssDNA to generate the helicase loading substrate.</text>
</comment>
<dbReference type="GO" id="GO:0006269">
    <property type="term" value="P:DNA replication, synthesis of primer"/>
    <property type="evidence" value="ECO:0007669"/>
    <property type="project" value="UniProtKB-KW"/>
</dbReference>
<name>A0A085T5M6_VIBCL</name>
<dbReference type="Pfam" id="PF22657">
    <property type="entry name" value="SSB_1"/>
    <property type="match status" value="1"/>
</dbReference>
<dbReference type="PROSITE" id="PS50935">
    <property type="entry name" value="SSB"/>
    <property type="match status" value="1"/>
</dbReference>
<dbReference type="GO" id="GO:0003697">
    <property type="term" value="F:single-stranded DNA binding"/>
    <property type="evidence" value="ECO:0007669"/>
    <property type="project" value="UniProtKB-UniRule"/>
</dbReference>
<dbReference type="EMBL" id="MCBA01000122">
    <property type="protein sequence ID" value="RGP88368.1"/>
    <property type="molecule type" value="Genomic_DNA"/>
</dbReference>
<evidence type="ECO:0000313" key="5">
    <source>
        <dbReference type="EMBL" id="RGP88368.1"/>
    </source>
</evidence>
<reference evidence="5 6" key="1">
    <citation type="journal article" date="2017" name="Emerg. Infect. Dis.">
        <title>Carbapenemase VCC-1-Producing Vibrio cholerae in Coastal Waters of Germany.</title>
        <authorList>
            <person name="Hammerl J.A."/>
            <person name="Jackel C."/>
            <person name="Bortolaia V."/>
            <person name="Schwartz K."/>
            <person name="Bier N."/>
            <person name="Hendriksen R.S."/>
            <person name="Guerra B."/>
            <person name="Strauch E."/>
        </authorList>
    </citation>
    <scope>NUCLEOTIDE SEQUENCE [LARGE SCALE GENOMIC DNA]</scope>
    <source>
        <strain evidence="5 6">VN-2825</strain>
    </source>
</reference>
<sequence>MTNRIELSGVVAKAPVRSQSPSGVKHCHFWLEHRSTMVEADLPRQVFCRLPVVVSGARSEALTQNLVQGSSILVSGFLAYQTSRNGVGKLVLHADKISQI</sequence>
<dbReference type="KEGG" id="vcx:VAA049_3318"/>
<keyword evidence="3 4" id="KW-0238">DNA-binding</keyword>
<gene>
    <name evidence="4" type="primary">priB</name>
    <name evidence="5" type="ORF">BC353_11605</name>
</gene>
<comment type="function">
    <text evidence="4">Involved in the restart of stalled replication forks, which reloads the replicative helicase on sites other than the origin of replication; the PriA-PriB pathway is the major replication restart pathway. During primosome assembly it facilitates complex formation between PriA and DnaT on DNA; stabilizes PriA on DNA. Stimulates the DNA unwinding activity of PriA helicase.</text>
</comment>
<evidence type="ECO:0000313" key="6">
    <source>
        <dbReference type="Proteomes" id="UP000266701"/>
    </source>
</evidence>
<dbReference type="Gene3D" id="2.40.50.140">
    <property type="entry name" value="Nucleic acid-binding proteins"/>
    <property type="match status" value="1"/>
</dbReference>